<dbReference type="Pfam" id="PF01026">
    <property type="entry name" value="TatD_DNase"/>
    <property type="match status" value="1"/>
</dbReference>
<dbReference type="SUPFAM" id="SSF51556">
    <property type="entry name" value="Metallo-dependent hydrolases"/>
    <property type="match status" value="1"/>
</dbReference>
<organism evidence="3 4">
    <name type="scientific">Dysgonomonas alginatilytica</name>
    <dbReference type="NCBI Taxonomy" id="1605892"/>
    <lineage>
        <taxon>Bacteria</taxon>
        <taxon>Pseudomonadati</taxon>
        <taxon>Bacteroidota</taxon>
        <taxon>Bacteroidia</taxon>
        <taxon>Bacteroidales</taxon>
        <taxon>Dysgonomonadaceae</taxon>
        <taxon>Dysgonomonas</taxon>
    </lineage>
</organism>
<comment type="caution">
    <text evidence="3">The sequence shown here is derived from an EMBL/GenBank/DDBJ whole genome shotgun (WGS) entry which is preliminary data.</text>
</comment>
<dbReference type="InterPro" id="IPR001130">
    <property type="entry name" value="TatD-like"/>
</dbReference>
<feature type="binding site" evidence="1">
    <location>
        <position position="117"/>
    </location>
    <ligand>
        <name>a divalent metal cation</name>
        <dbReference type="ChEBI" id="CHEBI:60240"/>
        <label>2</label>
    </ligand>
</feature>
<reference evidence="3 4" key="1">
    <citation type="submission" date="2018-03" db="EMBL/GenBank/DDBJ databases">
        <title>Genomic Encyclopedia of Archaeal and Bacterial Type Strains, Phase II (KMG-II): from individual species to whole genera.</title>
        <authorList>
            <person name="Goeker M."/>
        </authorList>
    </citation>
    <scope>NUCLEOTIDE SEQUENCE [LARGE SCALE GENOMIC DNA]</scope>
    <source>
        <strain evidence="3 4">DSM 100214</strain>
    </source>
</reference>
<dbReference type="EMBL" id="QICL01000048">
    <property type="protein sequence ID" value="PXV58426.1"/>
    <property type="molecule type" value="Genomic_DNA"/>
</dbReference>
<dbReference type="AlphaFoldDB" id="A0A2V3PPL4"/>
<gene>
    <name evidence="3" type="ORF">CLV62_14811</name>
</gene>
<dbReference type="Proteomes" id="UP000247973">
    <property type="component" value="Unassembled WGS sequence"/>
</dbReference>
<dbReference type="GO" id="GO:0016788">
    <property type="term" value="F:hydrolase activity, acting on ester bonds"/>
    <property type="evidence" value="ECO:0007669"/>
    <property type="project" value="InterPro"/>
</dbReference>
<evidence type="ECO:0000313" key="3">
    <source>
        <dbReference type="EMBL" id="PXV58426.1"/>
    </source>
</evidence>
<keyword evidence="1" id="KW-0479">Metal-binding</keyword>
<feature type="binding site" evidence="1">
    <location>
        <position position="9"/>
    </location>
    <ligand>
        <name>a divalent metal cation</name>
        <dbReference type="ChEBI" id="CHEBI:60240"/>
        <label>1</label>
    </ligand>
</feature>
<feature type="binding site" evidence="1">
    <location>
        <position position="184"/>
    </location>
    <ligand>
        <name>a divalent metal cation</name>
        <dbReference type="ChEBI" id="CHEBI:60240"/>
        <label>1</label>
    </ligand>
</feature>
<feature type="binding site" evidence="1">
    <location>
        <position position="141"/>
    </location>
    <ligand>
        <name>a divalent metal cation</name>
        <dbReference type="ChEBI" id="CHEBI:60240"/>
        <label>2</label>
    </ligand>
</feature>
<evidence type="ECO:0000256" key="1">
    <source>
        <dbReference type="PIRSR" id="PIRSR005902-1"/>
    </source>
</evidence>
<dbReference type="InterPro" id="IPR032466">
    <property type="entry name" value="Metal_Hydrolase"/>
</dbReference>
<dbReference type="PIRSF" id="PIRSF005902">
    <property type="entry name" value="DNase_TatD"/>
    <property type="match status" value="1"/>
</dbReference>
<accession>A0A2V3PPL4</accession>
<feature type="compositionally biased region" description="Basic and acidic residues" evidence="2">
    <location>
        <begin position="1"/>
        <end position="10"/>
    </location>
</feature>
<dbReference type="GO" id="GO:0046872">
    <property type="term" value="F:metal ion binding"/>
    <property type="evidence" value="ECO:0007669"/>
    <property type="project" value="UniProtKB-KW"/>
</dbReference>
<dbReference type="PANTHER" id="PTHR46124">
    <property type="entry name" value="D-AMINOACYL-TRNA DEACYLASE"/>
    <property type="match status" value="1"/>
</dbReference>
<dbReference type="OrthoDB" id="664222at2"/>
<feature type="region of interest" description="Disordered" evidence="2">
    <location>
        <begin position="1"/>
        <end position="21"/>
    </location>
</feature>
<dbReference type="RefSeq" id="WP_110312641.1">
    <property type="nucleotide sequence ID" value="NZ_QICL01000048.1"/>
</dbReference>
<dbReference type="PANTHER" id="PTHR46124:SF2">
    <property type="entry name" value="D-AMINOACYL-TRNA DEACYLASE"/>
    <property type="match status" value="1"/>
</dbReference>
<dbReference type="CDD" id="cd01310">
    <property type="entry name" value="TatD_DNAse"/>
    <property type="match status" value="1"/>
</dbReference>
<feature type="binding site" evidence="1">
    <location>
        <position position="7"/>
    </location>
    <ligand>
        <name>a divalent metal cation</name>
        <dbReference type="ChEBI" id="CHEBI:60240"/>
        <label>1</label>
    </ligand>
</feature>
<feature type="binding site" evidence="1">
    <location>
        <position position="82"/>
    </location>
    <ligand>
        <name>a divalent metal cation</name>
        <dbReference type="ChEBI" id="CHEBI:60240"/>
        <label>1</label>
    </ligand>
</feature>
<protein>
    <submittedName>
        <fullName evidence="3">TatD DNase family protein</fullName>
    </submittedName>
</protein>
<proteinExistence type="predicted"/>
<keyword evidence="4" id="KW-1185">Reference proteome</keyword>
<name>A0A2V3PPL4_9BACT</name>
<sequence>MDLYDIHTHDAPSPNSDDDESLRQNISYIVNVYPLGFEYAKDNENYPWFSCGIHPWYSEDAEPQLKFLKEIAGDPRIVAIGEAGLDKLKGPDLKIQQTIFEQQVQLSEQLQKPLIIHCVKAWEELLHIKKLYKPRQPWIIHGYKGKVELAKQLLSHGFLFSINERFNDDAIREIPLDRLFCETDISETSIEDIYNEVAKTLDISVDVLASQIAENVKKTFPLLSIS</sequence>
<dbReference type="Gene3D" id="3.20.20.140">
    <property type="entry name" value="Metal-dependent hydrolases"/>
    <property type="match status" value="1"/>
</dbReference>
<evidence type="ECO:0000256" key="2">
    <source>
        <dbReference type="SAM" id="MobiDB-lite"/>
    </source>
</evidence>
<evidence type="ECO:0000313" key="4">
    <source>
        <dbReference type="Proteomes" id="UP000247973"/>
    </source>
</evidence>